<keyword evidence="8" id="KW-1185">Reference proteome</keyword>
<feature type="transmembrane region" description="Helical" evidence="5">
    <location>
        <begin position="276"/>
        <end position="299"/>
    </location>
</feature>
<name>A0A8B9CW08_9AVES</name>
<feature type="transmembrane region" description="Helical" evidence="5">
    <location>
        <begin position="54"/>
        <end position="78"/>
    </location>
</feature>
<sequence>MANEEERPSALSDNQVFVLTCIYVPALLLSLVGSASVLAVTCRRRRCCHVQLRPLFLLALADFLAAAVLLSTATIQLLPAPLFIPAYAACPYGLMLATTFYAVSFLMVVVYAYEAYRAIHGWRAWHVAALQERSGCLESAWQGLPYILAWLLPALTLLGQLIARGTSLTDIAPKPIQPVVPSNRSNETYSLYCSSCLLLIRRSQDICYEYVGRKDVGLEGKIIFFLYLLLVLSCCTLLYRRVKLWCRRNAAAPLLALEKDGFAGRSIRSVSRVSHYFQLVFLLCWAPAFLLTILSFTSVKPASVFVLYVATALTTSLQGFLHSLAYGWLRRNFRREAVGQRPSLQHHRGLQGFYDESLGAIA</sequence>
<feature type="domain" description="G-protein coupled receptors family 1 profile" evidence="6">
    <location>
        <begin position="33"/>
        <end position="326"/>
    </location>
</feature>
<dbReference type="PANTHER" id="PTHR23112:SF36">
    <property type="entry name" value="SI:DKEY-30C15.2 PROTEIN"/>
    <property type="match status" value="1"/>
</dbReference>
<dbReference type="SUPFAM" id="SSF81321">
    <property type="entry name" value="Family A G protein-coupled receptor-like"/>
    <property type="match status" value="1"/>
</dbReference>
<dbReference type="GO" id="GO:0007189">
    <property type="term" value="P:adenylate cyclase-activating G protein-coupled receptor signaling pathway"/>
    <property type="evidence" value="ECO:0007669"/>
    <property type="project" value="TreeGrafter"/>
</dbReference>
<keyword evidence="4 5" id="KW-0472">Membrane</keyword>
<protein>
    <recommendedName>
        <fullName evidence="6">G-protein coupled receptors family 1 profile domain-containing protein</fullName>
    </recommendedName>
</protein>
<reference evidence="7" key="2">
    <citation type="submission" date="2025-09" db="UniProtKB">
        <authorList>
            <consortium name="Ensembl"/>
        </authorList>
    </citation>
    <scope>IDENTIFICATION</scope>
</reference>
<organism evidence="7 8">
    <name type="scientific">Anser brachyrhynchus</name>
    <name type="common">Pink-footed goose</name>
    <dbReference type="NCBI Taxonomy" id="132585"/>
    <lineage>
        <taxon>Eukaryota</taxon>
        <taxon>Metazoa</taxon>
        <taxon>Chordata</taxon>
        <taxon>Craniata</taxon>
        <taxon>Vertebrata</taxon>
        <taxon>Euteleostomi</taxon>
        <taxon>Archelosauria</taxon>
        <taxon>Archosauria</taxon>
        <taxon>Dinosauria</taxon>
        <taxon>Saurischia</taxon>
        <taxon>Theropoda</taxon>
        <taxon>Coelurosauria</taxon>
        <taxon>Aves</taxon>
        <taxon>Neognathae</taxon>
        <taxon>Galloanserae</taxon>
        <taxon>Anseriformes</taxon>
        <taxon>Anatidae</taxon>
        <taxon>Anserinae</taxon>
        <taxon>Anser</taxon>
    </lineage>
</organism>
<feature type="transmembrane region" description="Helical" evidence="5">
    <location>
        <begin position="222"/>
        <end position="239"/>
    </location>
</feature>
<reference evidence="7" key="1">
    <citation type="submission" date="2025-08" db="UniProtKB">
        <authorList>
            <consortium name="Ensembl"/>
        </authorList>
    </citation>
    <scope>IDENTIFICATION</scope>
</reference>
<feature type="transmembrane region" description="Helical" evidence="5">
    <location>
        <begin position="16"/>
        <end position="42"/>
    </location>
</feature>
<proteinExistence type="predicted"/>
<evidence type="ECO:0000256" key="5">
    <source>
        <dbReference type="SAM" id="Phobius"/>
    </source>
</evidence>
<feature type="transmembrane region" description="Helical" evidence="5">
    <location>
        <begin position="143"/>
        <end position="163"/>
    </location>
</feature>
<evidence type="ECO:0000313" key="8">
    <source>
        <dbReference type="Proteomes" id="UP000694426"/>
    </source>
</evidence>
<dbReference type="GO" id="GO:0005886">
    <property type="term" value="C:plasma membrane"/>
    <property type="evidence" value="ECO:0007669"/>
    <property type="project" value="TreeGrafter"/>
</dbReference>
<evidence type="ECO:0000259" key="6">
    <source>
        <dbReference type="PROSITE" id="PS50262"/>
    </source>
</evidence>
<evidence type="ECO:0000313" key="7">
    <source>
        <dbReference type="Ensembl" id="ENSABRP00000026055.1"/>
    </source>
</evidence>
<dbReference type="InterPro" id="IPR000276">
    <property type="entry name" value="GPCR_Rhodpsn"/>
</dbReference>
<dbReference type="Ensembl" id="ENSABRT00000036478.1">
    <property type="protein sequence ID" value="ENSABRP00000026055.1"/>
    <property type="gene ID" value="ENSABRG00000021822.1"/>
</dbReference>
<dbReference type="GeneTree" id="ENSGT00660000097187"/>
<feature type="transmembrane region" description="Helical" evidence="5">
    <location>
        <begin position="84"/>
        <end position="113"/>
    </location>
</feature>
<evidence type="ECO:0000256" key="3">
    <source>
        <dbReference type="ARBA" id="ARBA00022989"/>
    </source>
</evidence>
<evidence type="ECO:0000256" key="1">
    <source>
        <dbReference type="ARBA" id="ARBA00004141"/>
    </source>
</evidence>
<keyword evidence="2 5" id="KW-0812">Transmembrane</keyword>
<accession>A0A8B9CW08</accession>
<dbReference type="InterPro" id="IPR017452">
    <property type="entry name" value="GPCR_Rhodpsn_7TM"/>
</dbReference>
<dbReference type="GO" id="GO:0004930">
    <property type="term" value="F:G protein-coupled receptor activity"/>
    <property type="evidence" value="ECO:0007669"/>
    <property type="project" value="InterPro"/>
</dbReference>
<dbReference type="PANTHER" id="PTHR23112">
    <property type="entry name" value="G PROTEIN-COUPLED RECEPTOR 157-RELATED"/>
    <property type="match status" value="1"/>
</dbReference>
<dbReference type="PROSITE" id="PS50262">
    <property type="entry name" value="G_PROTEIN_RECEP_F1_2"/>
    <property type="match status" value="1"/>
</dbReference>
<evidence type="ECO:0000256" key="4">
    <source>
        <dbReference type="ARBA" id="ARBA00023136"/>
    </source>
</evidence>
<dbReference type="PRINTS" id="PR00237">
    <property type="entry name" value="GPCRRHODOPSN"/>
</dbReference>
<dbReference type="Gene3D" id="1.20.1070.10">
    <property type="entry name" value="Rhodopsin 7-helix transmembrane proteins"/>
    <property type="match status" value="1"/>
</dbReference>
<dbReference type="AlphaFoldDB" id="A0A8B9CW08"/>
<feature type="transmembrane region" description="Helical" evidence="5">
    <location>
        <begin position="305"/>
        <end position="329"/>
    </location>
</feature>
<keyword evidence="3 5" id="KW-1133">Transmembrane helix</keyword>
<dbReference type="Proteomes" id="UP000694426">
    <property type="component" value="Unplaced"/>
</dbReference>
<comment type="subcellular location">
    <subcellularLocation>
        <location evidence="1">Membrane</location>
        <topology evidence="1">Multi-pass membrane protein</topology>
    </subcellularLocation>
</comment>
<evidence type="ECO:0000256" key="2">
    <source>
        <dbReference type="ARBA" id="ARBA00022692"/>
    </source>
</evidence>